<dbReference type="InterPro" id="IPR049492">
    <property type="entry name" value="BD-FAE-like_dom"/>
</dbReference>
<evidence type="ECO:0000256" key="1">
    <source>
        <dbReference type="ARBA" id="ARBA00022801"/>
    </source>
</evidence>
<dbReference type="SUPFAM" id="SSF53474">
    <property type="entry name" value="alpha/beta-Hydrolases"/>
    <property type="match status" value="1"/>
</dbReference>
<dbReference type="InterPro" id="IPR029058">
    <property type="entry name" value="AB_hydrolase_fold"/>
</dbReference>
<dbReference type="Proteomes" id="UP000632138">
    <property type="component" value="Unassembled WGS sequence"/>
</dbReference>
<dbReference type="PANTHER" id="PTHR48081:SF13">
    <property type="entry name" value="ALPHA_BETA HYDROLASE"/>
    <property type="match status" value="1"/>
</dbReference>
<evidence type="ECO:0000313" key="5">
    <source>
        <dbReference type="Proteomes" id="UP000632138"/>
    </source>
</evidence>
<dbReference type="InterPro" id="IPR050300">
    <property type="entry name" value="GDXG_lipolytic_enzyme"/>
</dbReference>
<feature type="chain" id="PRO_5046936116" evidence="2">
    <location>
        <begin position="25"/>
        <end position="313"/>
    </location>
</feature>
<gene>
    <name evidence="4" type="ORF">JIG36_04010</name>
</gene>
<feature type="domain" description="BD-FAE-like" evidence="3">
    <location>
        <begin position="52"/>
        <end position="255"/>
    </location>
</feature>
<protein>
    <submittedName>
        <fullName evidence="4">Alpha/beta hydrolase</fullName>
    </submittedName>
</protein>
<comment type="caution">
    <text evidence="4">The sequence shown here is derived from an EMBL/GenBank/DDBJ whole genome shotgun (WGS) entry which is preliminary data.</text>
</comment>
<evidence type="ECO:0000256" key="2">
    <source>
        <dbReference type="SAM" id="SignalP"/>
    </source>
</evidence>
<proteinExistence type="predicted"/>
<organism evidence="4 5">
    <name type="scientific">Paractinoplanes ovalisporus</name>
    <dbReference type="NCBI Taxonomy" id="2810368"/>
    <lineage>
        <taxon>Bacteria</taxon>
        <taxon>Bacillati</taxon>
        <taxon>Actinomycetota</taxon>
        <taxon>Actinomycetes</taxon>
        <taxon>Micromonosporales</taxon>
        <taxon>Micromonosporaceae</taxon>
        <taxon>Paractinoplanes</taxon>
    </lineage>
</organism>
<keyword evidence="2" id="KW-0732">Signal</keyword>
<evidence type="ECO:0000313" key="4">
    <source>
        <dbReference type="EMBL" id="MBM2614718.1"/>
    </source>
</evidence>
<sequence length="313" mass="33193">MGRGLRRWLGAVFGLAVTASLLVAAPGPASGGGRVVKGISYVAGSDSAGHLLDLYLPARGERPAPLIVWSHGSGWMAENGRDGADIVARAVNPHGYAVAGVAIRSSAQTQFPGQLDDVTAAVRFLKANSARFNLDPARIAFMGESSGGWAAAMAAVTGTVRAAVAFYPPTDFLRMDETMVDACRSFNEAFGLADCHADPRSPESRLLGRPIRERPDLVAEASPMSYVSARTPPLLILHGQLDTLVPWQQGQLLYDAAPDATLVLLPNGSHGPWNHFLTDPATMAGAHELSTGGDRPVTLSWDYVIRFLDRNLG</sequence>
<dbReference type="GO" id="GO:0016787">
    <property type="term" value="F:hydrolase activity"/>
    <property type="evidence" value="ECO:0007669"/>
    <property type="project" value="UniProtKB-KW"/>
</dbReference>
<dbReference type="PANTHER" id="PTHR48081">
    <property type="entry name" value="AB HYDROLASE SUPERFAMILY PROTEIN C4A8.06C"/>
    <property type="match status" value="1"/>
</dbReference>
<name>A0ABS2A4F6_9ACTN</name>
<evidence type="ECO:0000259" key="3">
    <source>
        <dbReference type="Pfam" id="PF20434"/>
    </source>
</evidence>
<feature type="signal peptide" evidence="2">
    <location>
        <begin position="1"/>
        <end position="24"/>
    </location>
</feature>
<keyword evidence="5" id="KW-1185">Reference proteome</keyword>
<dbReference type="Gene3D" id="3.40.50.1820">
    <property type="entry name" value="alpha/beta hydrolase"/>
    <property type="match status" value="1"/>
</dbReference>
<dbReference type="EMBL" id="JAENHP010000001">
    <property type="protein sequence ID" value="MBM2614718.1"/>
    <property type="molecule type" value="Genomic_DNA"/>
</dbReference>
<reference evidence="4 5" key="1">
    <citation type="submission" date="2021-01" db="EMBL/GenBank/DDBJ databases">
        <title>Actinoplanes sp. nov. LDG1-06 isolated from lichen.</title>
        <authorList>
            <person name="Saeng-In P."/>
            <person name="Phongsopitanun W."/>
            <person name="Kanchanasin P."/>
            <person name="Yuki M."/>
            <person name="Kudo T."/>
            <person name="Ohkuma M."/>
            <person name="Tanasupawat S."/>
        </authorList>
    </citation>
    <scope>NUCLEOTIDE SEQUENCE [LARGE SCALE GENOMIC DNA]</scope>
    <source>
        <strain evidence="4 5">LDG1-06</strain>
    </source>
</reference>
<keyword evidence="1 4" id="KW-0378">Hydrolase</keyword>
<accession>A0ABS2A4F6</accession>
<dbReference type="Pfam" id="PF20434">
    <property type="entry name" value="BD-FAE"/>
    <property type="match status" value="1"/>
</dbReference>
<dbReference type="RefSeq" id="WP_203374587.1">
    <property type="nucleotide sequence ID" value="NZ_JAENHP010000001.1"/>
</dbReference>